<evidence type="ECO:0000256" key="6">
    <source>
        <dbReference type="ARBA" id="ARBA00022989"/>
    </source>
</evidence>
<evidence type="ECO:0000256" key="4">
    <source>
        <dbReference type="ARBA" id="ARBA00022475"/>
    </source>
</evidence>
<feature type="transmembrane region" description="Helical" evidence="8">
    <location>
        <begin position="288"/>
        <end position="310"/>
    </location>
</feature>
<feature type="transmembrane region" description="Helical" evidence="8">
    <location>
        <begin position="394"/>
        <end position="411"/>
    </location>
</feature>
<evidence type="ECO:0000256" key="2">
    <source>
        <dbReference type="ARBA" id="ARBA00010100"/>
    </source>
</evidence>
<dbReference type="Pfam" id="PF02652">
    <property type="entry name" value="Lactate_perm"/>
    <property type="match status" value="1"/>
</dbReference>
<dbReference type="PANTHER" id="PTHR30003:SF5">
    <property type="entry name" value="L-LACTATE PERMEASE"/>
    <property type="match status" value="1"/>
</dbReference>
<accession>A0ABW2ZMD8</accession>
<feature type="transmembrane region" description="Helical" evidence="8">
    <location>
        <begin position="12"/>
        <end position="33"/>
    </location>
</feature>
<reference evidence="10" key="1">
    <citation type="journal article" date="2019" name="Int. J. Syst. Evol. Microbiol.">
        <title>The Global Catalogue of Microorganisms (GCM) 10K type strain sequencing project: providing services to taxonomists for standard genome sequencing and annotation.</title>
        <authorList>
            <consortium name="The Broad Institute Genomics Platform"/>
            <consortium name="The Broad Institute Genome Sequencing Center for Infectious Disease"/>
            <person name="Wu L."/>
            <person name="Ma J."/>
        </authorList>
    </citation>
    <scope>NUCLEOTIDE SEQUENCE [LARGE SCALE GENOMIC DNA]</scope>
    <source>
        <strain evidence="10">CCUG 50754</strain>
    </source>
</reference>
<evidence type="ECO:0000313" key="9">
    <source>
        <dbReference type="EMBL" id="MFD0779777.1"/>
    </source>
</evidence>
<keyword evidence="4 8" id="KW-1003">Cell membrane</keyword>
<evidence type="ECO:0000256" key="5">
    <source>
        <dbReference type="ARBA" id="ARBA00022692"/>
    </source>
</evidence>
<keyword evidence="3 8" id="KW-0813">Transport</keyword>
<evidence type="ECO:0000256" key="7">
    <source>
        <dbReference type="ARBA" id="ARBA00023136"/>
    </source>
</evidence>
<keyword evidence="7 8" id="KW-0472">Membrane</keyword>
<comment type="subcellular location">
    <subcellularLocation>
        <location evidence="1 8">Cell membrane</location>
        <topology evidence="1 8">Multi-pass membrane protein</topology>
    </subcellularLocation>
</comment>
<dbReference type="Proteomes" id="UP001597042">
    <property type="component" value="Unassembled WGS sequence"/>
</dbReference>
<organism evidence="9 10">
    <name type="scientific">Microbacterium koreense</name>
    <dbReference type="NCBI Taxonomy" id="323761"/>
    <lineage>
        <taxon>Bacteria</taxon>
        <taxon>Bacillati</taxon>
        <taxon>Actinomycetota</taxon>
        <taxon>Actinomycetes</taxon>
        <taxon>Micrococcales</taxon>
        <taxon>Microbacteriaceae</taxon>
        <taxon>Microbacterium</taxon>
    </lineage>
</organism>
<evidence type="ECO:0000256" key="8">
    <source>
        <dbReference type="RuleBase" id="RU365092"/>
    </source>
</evidence>
<evidence type="ECO:0000313" key="10">
    <source>
        <dbReference type="Proteomes" id="UP001597042"/>
    </source>
</evidence>
<dbReference type="NCBIfam" id="TIGR00795">
    <property type="entry name" value="lctP"/>
    <property type="match status" value="1"/>
</dbReference>
<keyword evidence="10" id="KW-1185">Reference proteome</keyword>
<sequence>MWNQTIDPTGQLWLSALLALVPILAFLLCLVVFKLKGITAGLIAVVLQVVIALWPFGMPVGSIAGAGLLGALTAIWPIAYIIVMAVWLYKLAVASGRFDIIRASISGISPDQRIQVLLISFCFGAFLEGAAGFGVPIAICAALLVQLGFGPIKAAMLSLVANVAAGAYGAIGIPVIVGAQVGEVELMDLTFDMVLVLQLLTFAVPFLLVMILDGWRGIRETWPATLAMSAVYSITQASILIFLGPELADILPGLLGMVAIFMIGRVWQPKRIYREDGGEAPAKESYEFGDVVVAWSPFYILTGVIFVWSIPWFKGLFAPDGPLSWLVFAFPIPGVTGVVTPDGSDTPVATTWAFTPVNATGTAILIAVLITFFTTPQLHVRDLGAQFAATVRELWRPIVLIALILIVANIANFSGGSASIGNALAAVGVIFPLFAPIIGWFGVFITGSVVNNNTLFAHLQTITAERIGVDPTLLVAANTAGGTVAKVVSPQSIAIAAGAVGLTGRESEILRASIKYSLGMLAVVCVWVFVLSLVLPAA</sequence>
<keyword evidence="5 8" id="KW-0812">Transmembrane</keyword>
<comment type="caution">
    <text evidence="9">The sequence shown here is derived from an EMBL/GenBank/DDBJ whole genome shotgun (WGS) entry which is preliminary data.</text>
</comment>
<feature type="transmembrane region" description="Helical" evidence="8">
    <location>
        <begin position="40"/>
        <end position="57"/>
    </location>
</feature>
<proteinExistence type="inferred from homology"/>
<dbReference type="RefSeq" id="WP_378753905.1">
    <property type="nucleotide sequence ID" value="NZ_JBHSSV010000023.1"/>
</dbReference>
<feature type="transmembrane region" description="Helical" evidence="8">
    <location>
        <begin position="250"/>
        <end position="267"/>
    </location>
</feature>
<feature type="transmembrane region" description="Helical" evidence="8">
    <location>
        <begin position="63"/>
        <end position="89"/>
    </location>
</feature>
<evidence type="ECO:0000256" key="1">
    <source>
        <dbReference type="ARBA" id="ARBA00004651"/>
    </source>
</evidence>
<feature type="transmembrane region" description="Helical" evidence="8">
    <location>
        <begin position="516"/>
        <end position="535"/>
    </location>
</feature>
<comment type="similarity">
    <text evidence="2 8">Belongs to the lactate permease family.</text>
</comment>
<feature type="transmembrane region" description="Helical" evidence="8">
    <location>
        <begin position="224"/>
        <end position="244"/>
    </location>
</feature>
<dbReference type="InterPro" id="IPR003804">
    <property type="entry name" value="Lactate_perm"/>
</dbReference>
<evidence type="ECO:0000256" key="3">
    <source>
        <dbReference type="ARBA" id="ARBA00022448"/>
    </source>
</evidence>
<dbReference type="PANTHER" id="PTHR30003">
    <property type="entry name" value="L-LACTATE PERMEASE"/>
    <property type="match status" value="1"/>
</dbReference>
<feature type="transmembrane region" description="Helical" evidence="8">
    <location>
        <begin position="159"/>
        <end position="181"/>
    </location>
</feature>
<keyword evidence="6 8" id="KW-1133">Transmembrane helix</keyword>
<feature type="transmembrane region" description="Helical" evidence="8">
    <location>
        <begin position="352"/>
        <end position="374"/>
    </location>
</feature>
<feature type="transmembrane region" description="Helical" evidence="8">
    <location>
        <begin position="133"/>
        <end position="152"/>
    </location>
</feature>
<feature type="transmembrane region" description="Helical" evidence="8">
    <location>
        <begin position="423"/>
        <end position="445"/>
    </location>
</feature>
<feature type="transmembrane region" description="Helical" evidence="8">
    <location>
        <begin position="193"/>
        <end position="212"/>
    </location>
</feature>
<protein>
    <recommendedName>
        <fullName evidence="8">L-lactate permease</fullName>
    </recommendedName>
</protein>
<dbReference type="EMBL" id="JBHTIM010000001">
    <property type="protein sequence ID" value="MFD0779777.1"/>
    <property type="molecule type" value="Genomic_DNA"/>
</dbReference>
<gene>
    <name evidence="9" type="ORF">ACFQZV_00505</name>
</gene>
<name>A0ABW2ZMD8_9MICO</name>
<comment type="function">
    <text evidence="8">Uptake of L-lactate across the membrane. Can also transport D-lactate and glycolate.</text>
</comment>